<evidence type="ECO:0000259" key="7">
    <source>
        <dbReference type="SMART" id="SM00835"/>
    </source>
</evidence>
<dbReference type="InterPro" id="IPR011051">
    <property type="entry name" value="RmlC_Cupin_sf"/>
</dbReference>
<dbReference type="InterPro" id="IPR006045">
    <property type="entry name" value="Cupin_1"/>
</dbReference>
<dbReference type="SUPFAM" id="SSF51182">
    <property type="entry name" value="RmlC-like cupins"/>
    <property type="match status" value="1"/>
</dbReference>
<sequence length="434" mass="49259">MAKSALLSLSLCFLVLFNCCLARQQGRQQGQNECQITRLNALEPAGSYQAEAGETEYWDEDNDQFQCAGRAIQGTLFPGCPETFQSSQQSQEQKGEGRRFEDRHQKIRHAREGDIFAVPAGAAHWVYNDGDRDLIAVVLIDNGNYENQLDQNSRRFFIAGNPQRQERQMQAGRRRGQQESCGNVLRGFDLKLLAEAFGVDTEIARKLQGEDDRRGHIIRVERGLQVIRPSLSREEEEEQEQEEREGRRGNGLEETICSMRLRENINDPSRADVFNPRAGRLSTVNSMNLPILNFLQLSAEKGFLYRNAIMSPHWNLNAHSVVYATRGEARLQIVDDRGQAVFDEVLREGQVVVVPQNFAVVKQAENQGFEWVAFKTNGNAMINTLAGRTSALRGLPVEVIANSYRISREEARRLKFEREETILFSSRSQRRAPA</sequence>
<dbReference type="PROSITE" id="PS00305">
    <property type="entry name" value="11S_SEED_STORAGE"/>
    <property type="match status" value="1"/>
</dbReference>
<feature type="region of interest" description="Disordered" evidence="6">
    <location>
        <begin position="230"/>
        <end position="253"/>
    </location>
</feature>
<evidence type="ECO:0000313" key="8">
    <source>
        <dbReference type="EMBL" id="KAA8543371.1"/>
    </source>
</evidence>
<reference evidence="8 9" key="1">
    <citation type="submission" date="2019-09" db="EMBL/GenBank/DDBJ databases">
        <title>A chromosome-level genome assembly of the Chinese tupelo Nyssa sinensis.</title>
        <authorList>
            <person name="Yang X."/>
            <person name="Kang M."/>
            <person name="Yang Y."/>
            <person name="Xiong H."/>
            <person name="Wang M."/>
            <person name="Zhang Z."/>
            <person name="Wang Z."/>
            <person name="Wu H."/>
            <person name="Ma T."/>
            <person name="Liu J."/>
            <person name="Xi Z."/>
        </authorList>
    </citation>
    <scope>NUCLEOTIDE SEQUENCE [LARGE SCALE GENOMIC DNA]</scope>
    <source>
        <strain evidence="8">J267</strain>
        <tissue evidence="8">Leaf</tissue>
    </source>
</reference>
<evidence type="ECO:0000256" key="1">
    <source>
        <dbReference type="ARBA" id="ARBA00007178"/>
    </source>
</evidence>
<dbReference type="SMART" id="SM00835">
    <property type="entry name" value="Cupin_1"/>
    <property type="match status" value="2"/>
</dbReference>
<dbReference type="OrthoDB" id="1903982at2759"/>
<comment type="subunit">
    <text evidence="5">Hexamer; each subunit is composed of an acidic and a basic chain derived from a single precursor and linked by a disulfide bond.</text>
</comment>
<keyword evidence="5" id="KW-0732">Signal</keyword>
<dbReference type="PANTHER" id="PTHR31189">
    <property type="entry name" value="OS03G0336100 PROTEIN-RELATED"/>
    <property type="match status" value="1"/>
</dbReference>
<dbReference type="GO" id="GO:0045735">
    <property type="term" value="F:nutrient reservoir activity"/>
    <property type="evidence" value="ECO:0007669"/>
    <property type="project" value="UniProtKB-KW"/>
</dbReference>
<dbReference type="FunFam" id="2.60.120.10:FF:000073">
    <property type="entry name" value="Glycinin G1"/>
    <property type="match status" value="1"/>
</dbReference>
<dbReference type="EMBL" id="CM018034">
    <property type="protein sequence ID" value="KAA8543371.1"/>
    <property type="molecule type" value="Genomic_DNA"/>
</dbReference>
<evidence type="ECO:0000256" key="4">
    <source>
        <dbReference type="ARBA" id="ARBA00023157"/>
    </source>
</evidence>
<keyword evidence="4 5" id="KW-1015">Disulfide bond</keyword>
<dbReference type="InterPro" id="IPR006044">
    <property type="entry name" value="11S_seedstore_pln"/>
</dbReference>
<dbReference type="Gene3D" id="2.60.120.10">
    <property type="entry name" value="Jelly Rolls"/>
    <property type="match status" value="3"/>
</dbReference>
<dbReference type="Pfam" id="PF00190">
    <property type="entry name" value="Cupin_1"/>
    <property type="match status" value="2"/>
</dbReference>
<feature type="compositionally biased region" description="Acidic residues" evidence="6">
    <location>
        <begin position="234"/>
        <end position="243"/>
    </location>
</feature>
<comment type="similarity">
    <text evidence="1 5">Belongs to the 11S seed storage protein (globulins) family.</text>
</comment>
<feature type="domain" description="Cupin type-1" evidence="7">
    <location>
        <begin position="263"/>
        <end position="412"/>
    </location>
</feature>
<feature type="compositionally biased region" description="Basic and acidic residues" evidence="6">
    <location>
        <begin position="93"/>
        <end position="102"/>
    </location>
</feature>
<keyword evidence="9" id="KW-1185">Reference proteome</keyword>
<protein>
    <recommendedName>
        <fullName evidence="7">Cupin type-1 domain-containing protein</fullName>
    </recommendedName>
</protein>
<feature type="signal peptide" evidence="5">
    <location>
        <begin position="1"/>
        <end position="22"/>
    </location>
</feature>
<evidence type="ECO:0000313" key="9">
    <source>
        <dbReference type="Proteomes" id="UP000325577"/>
    </source>
</evidence>
<proteinExistence type="inferred from homology"/>
<dbReference type="Proteomes" id="UP000325577">
    <property type="component" value="Linkage Group LG11"/>
</dbReference>
<organism evidence="8 9">
    <name type="scientific">Nyssa sinensis</name>
    <dbReference type="NCBI Taxonomy" id="561372"/>
    <lineage>
        <taxon>Eukaryota</taxon>
        <taxon>Viridiplantae</taxon>
        <taxon>Streptophyta</taxon>
        <taxon>Embryophyta</taxon>
        <taxon>Tracheophyta</taxon>
        <taxon>Spermatophyta</taxon>
        <taxon>Magnoliopsida</taxon>
        <taxon>eudicotyledons</taxon>
        <taxon>Gunneridae</taxon>
        <taxon>Pentapetalae</taxon>
        <taxon>asterids</taxon>
        <taxon>Cornales</taxon>
        <taxon>Nyssaceae</taxon>
        <taxon>Nyssa</taxon>
    </lineage>
</organism>
<gene>
    <name evidence="8" type="ORF">F0562_021134</name>
</gene>
<name>A0A5J5BQA9_9ASTE</name>
<dbReference type="AlphaFoldDB" id="A0A5J5BQA9"/>
<dbReference type="InterPro" id="IPR014710">
    <property type="entry name" value="RmlC-like_jellyroll"/>
</dbReference>
<dbReference type="PRINTS" id="PR00439">
    <property type="entry name" value="11SGLOBULIN"/>
</dbReference>
<dbReference type="InterPro" id="IPR022379">
    <property type="entry name" value="11S_seedstore_CS"/>
</dbReference>
<feature type="chain" id="PRO_5023974894" description="Cupin type-1 domain-containing protein" evidence="5">
    <location>
        <begin position="23"/>
        <end position="434"/>
    </location>
</feature>
<keyword evidence="3 5" id="KW-0708">Seed storage protein</keyword>
<feature type="region of interest" description="Disordered" evidence="6">
    <location>
        <begin position="82"/>
        <end position="102"/>
    </location>
</feature>
<accession>A0A5J5BQA9</accession>
<dbReference type="CDD" id="cd02242">
    <property type="entry name" value="cupin_11S_legumin_N"/>
    <property type="match status" value="1"/>
</dbReference>
<evidence type="ECO:0000256" key="2">
    <source>
        <dbReference type="ARBA" id="ARBA00022761"/>
    </source>
</evidence>
<comment type="function">
    <text evidence="5">Seed storage protein.</text>
</comment>
<dbReference type="InterPro" id="IPR050253">
    <property type="entry name" value="Seed_Storage-Functional"/>
</dbReference>
<keyword evidence="2 5" id="KW-0758">Storage protein</keyword>
<feature type="domain" description="Cupin type-1" evidence="7">
    <location>
        <begin position="39"/>
        <end position="205"/>
    </location>
</feature>
<evidence type="ECO:0000256" key="5">
    <source>
        <dbReference type="RuleBase" id="RU003681"/>
    </source>
</evidence>
<evidence type="ECO:0000256" key="3">
    <source>
        <dbReference type="ARBA" id="ARBA00023129"/>
    </source>
</evidence>
<evidence type="ECO:0000256" key="6">
    <source>
        <dbReference type="SAM" id="MobiDB-lite"/>
    </source>
</evidence>
<dbReference type="PANTHER" id="PTHR31189:SF48">
    <property type="entry name" value="LEGUMIN B"/>
    <property type="match status" value="1"/>
</dbReference>
<dbReference type="CDD" id="cd02243">
    <property type="entry name" value="cupin_11S_legumin_C"/>
    <property type="match status" value="1"/>
</dbReference>